<reference evidence="1 2" key="1">
    <citation type="submission" date="2018-06" db="EMBL/GenBank/DDBJ databases">
        <title>The Genome of Cuscuta australis (Dodder) Provides Insight into the Evolution of Plant Parasitism.</title>
        <authorList>
            <person name="Liu H."/>
        </authorList>
    </citation>
    <scope>NUCLEOTIDE SEQUENCE [LARGE SCALE GENOMIC DNA]</scope>
    <source>
        <strain evidence="2">cv. Yunnan</strain>
        <tissue evidence="1">Vines</tissue>
    </source>
</reference>
<sequence length="140" mass="16023">MMKVKGRDWAAEAEEGCRTPRHGGCRLPPEAKVCPPPQEKPCHGRSRQWEDFLLPWQIQEYQLIFKSKVLKIEREYKCRNGAAAVALWSIDLRSTEEFDFFFKMKNVAVNLAQIETNETLNLSSLLGKVGLCYDTSSSDL</sequence>
<dbReference type="AlphaFoldDB" id="A0A328DV75"/>
<evidence type="ECO:0000313" key="2">
    <source>
        <dbReference type="Proteomes" id="UP000249390"/>
    </source>
</evidence>
<organism evidence="1 2">
    <name type="scientific">Cuscuta australis</name>
    <dbReference type="NCBI Taxonomy" id="267555"/>
    <lineage>
        <taxon>Eukaryota</taxon>
        <taxon>Viridiplantae</taxon>
        <taxon>Streptophyta</taxon>
        <taxon>Embryophyta</taxon>
        <taxon>Tracheophyta</taxon>
        <taxon>Spermatophyta</taxon>
        <taxon>Magnoliopsida</taxon>
        <taxon>eudicotyledons</taxon>
        <taxon>Gunneridae</taxon>
        <taxon>Pentapetalae</taxon>
        <taxon>asterids</taxon>
        <taxon>lamiids</taxon>
        <taxon>Solanales</taxon>
        <taxon>Convolvulaceae</taxon>
        <taxon>Cuscuteae</taxon>
        <taxon>Cuscuta</taxon>
        <taxon>Cuscuta subgen. Grammica</taxon>
        <taxon>Cuscuta sect. Cleistogrammica</taxon>
    </lineage>
</organism>
<gene>
    <name evidence="1" type="ORF">DM860_018050</name>
</gene>
<name>A0A328DV75_9ASTE</name>
<accession>A0A328DV75</accession>
<dbReference type="Proteomes" id="UP000249390">
    <property type="component" value="Unassembled WGS sequence"/>
</dbReference>
<keyword evidence="2" id="KW-1185">Reference proteome</keyword>
<protein>
    <submittedName>
        <fullName evidence="1">Uncharacterized protein</fullName>
    </submittedName>
</protein>
<proteinExistence type="predicted"/>
<dbReference type="EMBL" id="NQVE01000077">
    <property type="protein sequence ID" value="RAL49604.1"/>
    <property type="molecule type" value="Genomic_DNA"/>
</dbReference>
<comment type="caution">
    <text evidence="1">The sequence shown here is derived from an EMBL/GenBank/DDBJ whole genome shotgun (WGS) entry which is preliminary data.</text>
</comment>
<evidence type="ECO:0000313" key="1">
    <source>
        <dbReference type="EMBL" id="RAL49604.1"/>
    </source>
</evidence>